<dbReference type="CDD" id="cd00198">
    <property type="entry name" value="vWFA"/>
    <property type="match status" value="1"/>
</dbReference>
<dbReference type="EMBL" id="CP142149">
    <property type="protein sequence ID" value="WSE34029.1"/>
    <property type="molecule type" value="Genomic_DNA"/>
</dbReference>
<dbReference type="PANTHER" id="PTHR10579:SF43">
    <property type="entry name" value="ZINC FINGER (C3HC4-TYPE RING FINGER) FAMILY PROTEIN"/>
    <property type="match status" value="1"/>
</dbReference>
<sequence length="456" mass="48730">MDVEVYQNGAVGAEVRQVQALVAVTARGTEGAAVPDAAEVLLIDCSSSMRHPPTKIAAARKAAAAAISVLPDGTRFAVVRGTDHAEGVYPRERRLAVASADTRREATAAVERLTAGGGTAMGTWLARARDLFDTAPAGLNHVLLLTDGRNQSQSREALLRVLDTCEGRFSGDARGIGDGWEPAELTEIVRVLRGGVDSVVRDEDLADDFRALVRAALAKVIPDVRLRIGTMAYSSLRWVKQTVPNEYDLTGRCVPDGDREVVLSTGSWAAAEKREFQLAVDLADGFEPSFDRPRQLAWVEVEGGPQKPVLGRWTHDPVPPTLVHPKLLRSTIRTELGTLLADADEAHAVGDVATALRYWGRVARLATETGDHDVLRRLRGVVVIVDAAAESVRPRPEATRSQLLNLLLSRVTHVDGAVVAVPLGEPRECAKCGAMSLPGARFCEACGHPIGDGAGS</sequence>
<dbReference type="PROSITE" id="PS50234">
    <property type="entry name" value="VWFA"/>
    <property type="match status" value="1"/>
</dbReference>
<dbReference type="RefSeq" id="WP_326836827.1">
    <property type="nucleotide sequence ID" value="NZ_CP142149.1"/>
</dbReference>
<dbReference type="Gene3D" id="3.40.50.410">
    <property type="entry name" value="von Willebrand factor, type A domain"/>
    <property type="match status" value="1"/>
</dbReference>
<dbReference type="SMART" id="SM00327">
    <property type="entry name" value="VWA"/>
    <property type="match status" value="1"/>
</dbReference>
<dbReference type="Pfam" id="PF13768">
    <property type="entry name" value="VWA_3"/>
    <property type="match status" value="1"/>
</dbReference>
<dbReference type="Gene3D" id="1.20.120.1690">
    <property type="match status" value="1"/>
</dbReference>
<evidence type="ECO:0000313" key="3">
    <source>
        <dbReference type="Proteomes" id="UP001330812"/>
    </source>
</evidence>
<dbReference type="SUPFAM" id="SSF53300">
    <property type="entry name" value="vWA-like"/>
    <property type="match status" value="1"/>
</dbReference>
<dbReference type="InterPro" id="IPR036465">
    <property type="entry name" value="vWFA_dom_sf"/>
</dbReference>
<dbReference type="Proteomes" id="UP001330812">
    <property type="component" value="Chromosome"/>
</dbReference>
<feature type="domain" description="VWFA" evidence="1">
    <location>
        <begin position="38"/>
        <end position="224"/>
    </location>
</feature>
<reference evidence="2 3" key="1">
    <citation type="journal article" date="2015" name="Int. J. Syst. Evol. Microbiol.">
        <title>Amycolatopsis rhabdoformis sp. nov., an actinomycete isolated from a tropical forest soil.</title>
        <authorList>
            <person name="Souza W.R."/>
            <person name="Silva R.E."/>
            <person name="Goodfellow M."/>
            <person name="Busarakam K."/>
            <person name="Figueiro F.S."/>
            <person name="Ferreira D."/>
            <person name="Rodrigues-Filho E."/>
            <person name="Moraes L.A.B."/>
            <person name="Zucchi T.D."/>
        </authorList>
    </citation>
    <scope>NUCLEOTIDE SEQUENCE [LARGE SCALE GENOMIC DNA]</scope>
    <source>
        <strain evidence="2 3">NCIMB 14900</strain>
    </source>
</reference>
<accession>A0ABZ1IIQ0</accession>
<evidence type="ECO:0000313" key="2">
    <source>
        <dbReference type="EMBL" id="WSE34029.1"/>
    </source>
</evidence>
<name>A0ABZ1IIQ0_9PSEU</name>
<keyword evidence="3" id="KW-1185">Reference proteome</keyword>
<dbReference type="InterPro" id="IPR051266">
    <property type="entry name" value="CLCR"/>
</dbReference>
<dbReference type="PANTHER" id="PTHR10579">
    <property type="entry name" value="CALCIUM-ACTIVATED CHLORIDE CHANNEL REGULATOR"/>
    <property type="match status" value="1"/>
</dbReference>
<gene>
    <name evidence="2" type="ORF">VSH64_18315</name>
</gene>
<dbReference type="InterPro" id="IPR002035">
    <property type="entry name" value="VWF_A"/>
</dbReference>
<dbReference type="Gene3D" id="2.60.40.3670">
    <property type="match status" value="1"/>
</dbReference>
<proteinExistence type="predicted"/>
<evidence type="ECO:0000259" key="1">
    <source>
        <dbReference type="PROSITE" id="PS50234"/>
    </source>
</evidence>
<protein>
    <submittedName>
        <fullName evidence="2">VWA domain-containing protein</fullName>
    </submittedName>
</protein>
<organism evidence="2 3">
    <name type="scientific">Amycolatopsis rhabdoformis</name>
    <dbReference type="NCBI Taxonomy" id="1448059"/>
    <lineage>
        <taxon>Bacteria</taxon>
        <taxon>Bacillati</taxon>
        <taxon>Actinomycetota</taxon>
        <taxon>Actinomycetes</taxon>
        <taxon>Pseudonocardiales</taxon>
        <taxon>Pseudonocardiaceae</taxon>
        <taxon>Amycolatopsis</taxon>
    </lineage>
</organism>